<evidence type="ECO:0000313" key="2">
    <source>
        <dbReference type="EMBL" id="GAA3934233.1"/>
    </source>
</evidence>
<evidence type="ECO:0000313" key="3">
    <source>
        <dbReference type="Proteomes" id="UP001501000"/>
    </source>
</evidence>
<evidence type="ECO:0000256" key="1">
    <source>
        <dbReference type="SAM" id="MobiDB-lite"/>
    </source>
</evidence>
<name>A0ABP7N0T5_9ACTN</name>
<proteinExistence type="predicted"/>
<dbReference type="Proteomes" id="UP001501000">
    <property type="component" value="Unassembled WGS sequence"/>
</dbReference>
<gene>
    <name evidence="2" type="ORF">GCM10022244_48290</name>
</gene>
<sequence>MARFRARGPRTGYVVVEAMPGTVLALPGEEEPRGRGGTRRGAGERWARAGRGAVTAPGGGERGGGCGR</sequence>
<keyword evidence="3" id="KW-1185">Reference proteome</keyword>
<comment type="caution">
    <text evidence="2">The sequence shown here is derived from an EMBL/GenBank/DDBJ whole genome shotgun (WGS) entry which is preliminary data.</text>
</comment>
<feature type="region of interest" description="Disordered" evidence="1">
    <location>
        <begin position="26"/>
        <end position="46"/>
    </location>
</feature>
<accession>A0ABP7N0T5</accession>
<protein>
    <submittedName>
        <fullName evidence="2">Uncharacterized protein</fullName>
    </submittedName>
</protein>
<dbReference type="EMBL" id="BAABAJ010000020">
    <property type="protein sequence ID" value="GAA3934233.1"/>
    <property type="molecule type" value="Genomic_DNA"/>
</dbReference>
<organism evidence="2 3">
    <name type="scientific">Streptomyces gulbargensis</name>
    <dbReference type="NCBI Taxonomy" id="364901"/>
    <lineage>
        <taxon>Bacteria</taxon>
        <taxon>Bacillati</taxon>
        <taxon>Actinomycetota</taxon>
        <taxon>Actinomycetes</taxon>
        <taxon>Kitasatosporales</taxon>
        <taxon>Streptomycetaceae</taxon>
        <taxon>Streptomyces</taxon>
    </lineage>
</organism>
<reference evidence="3" key="1">
    <citation type="journal article" date="2019" name="Int. J. Syst. Evol. Microbiol.">
        <title>The Global Catalogue of Microorganisms (GCM) 10K type strain sequencing project: providing services to taxonomists for standard genome sequencing and annotation.</title>
        <authorList>
            <consortium name="The Broad Institute Genomics Platform"/>
            <consortium name="The Broad Institute Genome Sequencing Center for Infectious Disease"/>
            <person name="Wu L."/>
            <person name="Ma J."/>
        </authorList>
    </citation>
    <scope>NUCLEOTIDE SEQUENCE [LARGE SCALE GENOMIC DNA]</scope>
    <source>
        <strain evidence="3">JCM 16956</strain>
    </source>
</reference>